<dbReference type="AlphaFoldDB" id="A0A8D8PLE2"/>
<proteinExistence type="predicted"/>
<dbReference type="EMBL" id="HBUF01002495">
    <property type="protein sequence ID" value="CAG6606186.1"/>
    <property type="molecule type" value="Transcribed_RNA"/>
</dbReference>
<dbReference type="EMBL" id="HBUF01002496">
    <property type="protein sequence ID" value="CAG6606192.1"/>
    <property type="molecule type" value="Transcribed_RNA"/>
</dbReference>
<reference evidence="1" key="1">
    <citation type="submission" date="2021-05" db="EMBL/GenBank/DDBJ databases">
        <authorList>
            <person name="Alioto T."/>
            <person name="Alioto T."/>
            <person name="Gomez Garrido J."/>
        </authorList>
    </citation>
    <scope>NUCLEOTIDE SEQUENCE</scope>
</reference>
<accession>A0A8D8PLE2</accession>
<protein>
    <submittedName>
        <fullName evidence="1">Uncharacterized protein</fullName>
    </submittedName>
</protein>
<dbReference type="EMBL" id="HBUF01002497">
    <property type="protein sequence ID" value="CAG6606198.1"/>
    <property type="molecule type" value="Transcribed_RNA"/>
</dbReference>
<sequence>MRRLSGWCVSKVDVPLRQLVCPLPTEHDYSVSVLLNILGYKVHTNTSTRRGDVCSFQVIQHIIQYISYIFCCKQHLVVFCTNVFGYLSCCNDVRTLSHTHCKGLYLVWQTLLLG</sequence>
<evidence type="ECO:0000313" key="1">
    <source>
        <dbReference type="EMBL" id="CAG6606186.1"/>
    </source>
</evidence>
<name>A0A8D8PLE2_9HEMI</name>
<organism evidence="1">
    <name type="scientific">Cacopsylla melanoneura</name>
    <dbReference type="NCBI Taxonomy" id="428564"/>
    <lineage>
        <taxon>Eukaryota</taxon>
        <taxon>Metazoa</taxon>
        <taxon>Ecdysozoa</taxon>
        <taxon>Arthropoda</taxon>
        <taxon>Hexapoda</taxon>
        <taxon>Insecta</taxon>
        <taxon>Pterygota</taxon>
        <taxon>Neoptera</taxon>
        <taxon>Paraneoptera</taxon>
        <taxon>Hemiptera</taxon>
        <taxon>Sternorrhyncha</taxon>
        <taxon>Psylloidea</taxon>
        <taxon>Psyllidae</taxon>
        <taxon>Psyllinae</taxon>
        <taxon>Cacopsylla</taxon>
    </lineage>
</organism>